<proteinExistence type="predicted"/>
<protein>
    <recommendedName>
        <fullName evidence="4">DUF4384 domain-containing protein</fullName>
    </recommendedName>
</protein>
<name>A0A6P0UFZ2_9FLAO</name>
<keyword evidence="3" id="KW-1185">Reference proteome</keyword>
<comment type="caution">
    <text evidence="2">The sequence shown here is derived from an EMBL/GenBank/DDBJ whole genome shotgun (WGS) entry which is preliminary data.</text>
</comment>
<organism evidence="2 3">
    <name type="scientific">Leptobacterium flavescens</name>
    <dbReference type="NCBI Taxonomy" id="472055"/>
    <lineage>
        <taxon>Bacteria</taxon>
        <taxon>Pseudomonadati</taxon>
        <taxon>Bacteroidota</taxon>
        <taxon>Flavobacteriia</taxon>
        <taxon>Flavobacteriales</taxon>
        <taxon>Flavobacteriaceae</taxon>
        <taxon>Leptobacterium</taxon>
    </lineage>
</organism>
<feature type="signal peptide" evidence="1">
    <location>
        <begin position="1"/>
        <end position="21"/>
    </location>
</feature>
<evidence type="ECO:0000256" key="1">
    <source>
        <dbReference type="SAM" id="SignalP"/>
    </source>
</evidence>
<dbReference type="RefSeq" id="WP_163604980.1">
    <property type="nucleotide sequence ID" value="NZ_JAABOO010000001.1"/>
</dbReference>
<reference evidence="2 3" key="1">
    <citation type="submission" date="2020-01" db="EMBL/GenBank/DDBJ databases">
        <title>Leptobacterium flavescens.</title>
        <authorList>
            <person name="Wang G."/>
        </authorList>
    </citation>
    <scope>NUCLEOTIDE SEQUENCE [LARGE SCALE GENOMIC DNA]</scope>
    <source>
        <strain evidence="2 3">KCTC 22160</strain>
    </source>
</reference>
<keyword evidence="1" id="KW-0732">Signal</keyword>
<feature type="chain" id="PRO_5026666093" description="DUF4384 domain-containing protein" evidence="1">
    <location>
        <begin position="22"/>
        <end position="193"/>
    </location>
</feature>
<evidence type="ECO:0000313" key="3">
    <source>
        <dbReference type="Proteomes" id="UP000468581"/>
    </source>
</evidence>
<dbReference type="AlphaFoldDB" id="A0A6P0UFZ2"/>
<accession>A0A6P0UFZ2</accession>
<dbReference type="EMBL" id="JAABOO010000001">
    <property type="protein sequence ID" value="NER11937.1"/>
    <property type="molecule type" value="Genomic_DNA"/>
</dbReference>
<evidence type="ECO:0000313" key="2">
    <source>
        <dbReference type="EMBL" id="NER11937.1"/>
    </source>
</evidence>
<evidence type="ECO:0008006" key="4">
    <source>
        <dbReference type="Google" id="ProtNLM"/>
    </source>
</evidence>
<dbReference type="Proteomes" id="UP000468581">
    <property type="component" value="Unassembled WGS sequence"/>
</dbReference>
<sequence>MNRLKITFLLCFSLVSFICPAQNCKSNKKMERKAKKHLVEDEIIKATKLRQLFSKFSQAASTNLVKTDKGYYLRLQLVRELGRRIDIMKDNPLVLQFKNGEIITLYPDRDLPGKFTLPATTEFNRPFYIVSTEQLEQFAKHPISQVKIYFTSEKVPEDKRGVDDLGTFFDYEILSERYQNNLVEAANCMLQSN</sequence>
<gene>
    <name evidence="2" type="ORF">GWK08_00660</name>
</gene>